<gene>
    <name evidence="4" type="ORF">DJ019_14620</name>
</gene>
<dbReference type="Pfam" id="PF07589">
    <property type="entry name" value="PEP-CTERM"/>
    <property type="match status" value="1"/>
</dbReference>
<dbReference type="NCBIfam" id="NF035944">
    <property type="entry name" value="PEPxxWA-CTERM"/>
    <property type="match status" value="1"/>
</dbReference>
<protein>
    <submittedName>
        <fullName evidence="4">Uncharacterized protein</fullName>
    </submittedName>
</protein>
<keyword evidence="1" id="KW-0732">Signal</keyword>
<dbReference type="InterPro" id="IPR013424">
    <property type="entry name" value="Ice-binding_C"/>
</dbReference>
<reference evidence="4 5" key="1">
    <citation type="submission" date="2018-05" db="EMBL/GenBank/DDBJ databases">
        <authorList>
            <person name="Lanie J.A."/>
            <person name="Ng W.-L."/>
            <person name="Kazmierczak K.M."/>
            <person name="Andrzejewski T.M."/>
            <person name="Davidsen T.M."/>
            <person name="Wayne K.J."/>
            <person name="Tettelin H."/>
            <person name="Glass J.I."/>
            <person name="Rusch D."/>
            <person name="Podicherti R."/>
            <person name="Tsui H.-C.T."/>
            <person name="Winkler M.E."/>
        </authorList>
    </citation>
    <scope>NUCLEOTIDE SEQUENCE [LARGE SCALE GENOMIC DNA]</scope>
    <source>
        <strain evidence="4 5">BUT-10</strain>
    </source>
</reference>
<evidence type="ECO:0000259" key="2">
    <source>
        <dbReference type="Pfam" id="PF07589"/>
    </source>
</evidence>
<accession>A0A328BEV9</accession>
<feature type="domain" description="Ice-binding protein C-terminal" evidence="2">
    <location>
        <begin position="351"/>
        <end position="375"/>
    </location>
</feature>
<evidence type="ECO:0000259" key="3">
    <source>
        <dbReference type="Pfam" id="PF20597"/>
    </source>
</evidence>
<keyword evidence="5" id="KW-1185">Reference proteome</keyword>
<dbReference type="Pfam" id="PF20597">
    <property type="entry name" value="pAdhesive_15"/>
    <property type="match status" value="1"/>
</dbReference>
<sequence>MRMRPTLLVLTAATALAGARVAAADPLPPASNAAQVNGGLQAMRDYNLIVLKDLKSTSEVQGRTFVGGNLSGGSSNYFTKPGGQSGTALTVGGDVTGGAKNVGNGGNLKVGGDLTSGANMNGGGQVMVGGDAKGVNANGASVYAGGDVKNTNAQHIYHGGSVSNSNGAKHGGDDTTDGLQDLIDDQTGAFATDLLATSAYLSGLTPTDVLTYSANGQQAIFDPGAGAGVAVFSLANLEQALKTRSQLVFNAPTTYDAVIVNVAGTTVKLPSSINFNGPTGLGTRVIWNFWEATSVDLGSKSWYGSILAPNAYLKTNNFVEGTVVARDMYQNGAVRMGAFAGSLSIDEMRTAVPEPATWAMMILGFGGIGAVLRRRRLPLAA</sequence>
<dbReference type="NCBIfam" id="TIGR02595">
    <property type="entry name" value="PEP_CTERM"/>
    <property type="match status" value="1"/>
</dbReference>
<name>A0A328BEV9_9CAUL</name>
<organism evidence="4 5">
    <name type="scientific">Phenylobacterium kunshanense</name>
    <dbReference type="NCBI Taxonomy" id="1445034"/>
    <lineage>
        <taxon>Bacteria</taxon>
        <taxon>Pseudomonadati</taxon>
        <taxon>Pseudomonadota</taxon>
        <taxon>Alphaproteobacteria</taxon>
        <taxon>Caulobacterales</taxon>
        <taxon>Caulobacteraceae</taxon>
        <taxon>Phenylobacterium</taxon>
    </lineage>
</organism>
<feature type="domain" description="Choice-of-anchor A" evidence="3">
    <location>
        <begin position="119"/>
        <end position="334"/>
    </location>
</feature>
<feature type="chain" id="PRO_5016379817" evidence="1">
    <location>
        <begin position="25"/>
        <end position="381"/>
    </location>
</feature>
<feature type="signal peptide" evidence="1">
    <location>
        <begin position="1"/>
        <end position="24"/>
    </location>
</feature>
<evidence type="ECO:0000313" key="5">
    <source>
        <dbReference type="Proteomes" id="UP000249524"/>
    </source>
</evidence>
<comment type="caution">
    <text evidence="4">The sequence shown here is derived from an EMBL/GenBank/DDBJ whole genome shotgun (WGS) entry which is preliminary data.</text>
</comment>
<dbReference type="Proteomes" id="UP000249524">
    <property type="component" value="Unassembled WGS sequence"/>
</dbReference>
<dbReference type="EMBL" id="QFYS01000006">
    <property type="protein sequence ID" value="RAK64394.1"/>
    <property type="molecule type" value="Genomic_DNA"/>
</dbReference>
<evidence type="ECO:0000313" key="4">
    <source>
        <dbReference type="EMBL" id="RAK64394.1"/>
    </source>
</evidence>
<dbReference type="OrthoDB" id="8775303at2"/>
<dbReference type="InterPro" id="IPR026588">
    <property type="entry name" value="Choice_anch_A"/>
</dbReference>
<proteinExistence type="predicted"/>
<dbReference type="AlphaFoldDB" id="A0A328BEV9"/>
<dbReference type="NCBIfam" id="TIGR04215">
    <property type="entry name" value="choice_anch_A"/>
    <property type="match status" value="1"/>
</dbReference>
<evidence type="ECO:0000256" key="1">
    <source>
        <dbReference type="SAM" id="SignalP"/>
    </source>
</evidence>